<name>L9VYC6_9EURY</name>
<accession>L9VYC6</accession>
<organism evidence="1 2">
    <name type="scientific">Natronorubrum tibetense GA33</name>
    <dbReference type="NCBI Taxonomy" id="1114856"/>
    <lineage>
        <taxon>Archaea</taxon>
        <taxon>Methanobacteriati</taxon>
        <taxon>Methanobacteriota</taxon>
        <taxon>Stenosarchaea group</taxon>
        <taxon>Halobacteria</taxon>
        <taxon>Halobacteriales</taxon>
        <taxon>Natrialbaceae</taxon>
        <taxon>Natronorubrum</taxon>
    </lineage>
</organism>
<dbReference type="Proteomes" id="UP000011599">
    <property type="component" value="Unassembled WGS sequence"/>
</dbReference>
<protein>
    <submittedName>
        <fullName evidence="1">Uncharacterized protein</fullName>
    </submittedName>
</protein>
<evidence type="ECO:0000313" key="2">
    <source>
        <dbReference type="Proteomes" id="UP000011599"/>
    </source>
</evidence>
<reference evidence="1 2" key="1">
    <citation type="journal article" date="2014" name="PLoS Genet.">
        <title>Phylogenetically driven sequencing of extremely halophilic archaea reveals strategies for static and dynamic osmo-response.</title>
        <authorList>
            <person name="Becker E.A."/>
            <person name="Seitzer P.M."/>
            <person name="Tritt A."/>
            <person name="Larsen D."/>
            <person name="Krusor M."/>
            <person name="Yao A.I."/>
            <person name="Wu D."/>
            <person name="Madern D."/>
            <person name="Eisen J.A."/>
            <person name="Darling A.E."/>
            <person name="Facciotti M.T."/>
        </authorList>
    </citation>
    <scope>NUCLEOTIDE SEQUENCE [LARGE SCALE GENOMIC DNA]</scope>
    <source>
        <strain evidence="1 2">GA33</strain>
    </source>
</reference>
<keyword evidence="2" id="KW-1185">Reference proteome</keyword>
<dbReference type="AlphaFoldDB" id="L9VYC6"/>
<proteinExistence type="predicted"/>
<sequence>MGIATFIREALTTTMNVVRLTAIAGAQYCTLVRNSLDIDVSPFEGNSSGVIEWSHAFDRQITGMWSGTSIGQRLARHRVSLYYQRM</sequence>
<gene>
    <name evidence="1" type="ORF">C496_09776</name>
</gene>
<evidence type="ECO:0000313" key="1">
    <source>
        <dbReference type="EMBL" id="ELY41263.1"/>
    </source>
</evidence>
<comment type="caution">
    <text evidence="1">The sequence shown here is derived from an EMBL/GenBank/DDBJ whole genome shotgun (WGS) entry which is preliminary data.</text>
</comment>
<dbReference type="EMBL" id="AOHW01000028">
    <property type="protein sequence ID" value="ELY41263.1"/>
    <property type="molecule type" value="Genomic_DNA"/>
</dbReference>